<protein>
    <recommendedName>
        <fullName evidence="4">DUF748 domain-containing protein</fullName>
    </recommendedName>
</protein>
<dbReference type="EMBL" id="CP019344">
    <property type="protein sequence ID" value="ARN77476.1"/>
    <property type="molecule type" value="Genomic_DNA"/>
</dbReference>
<keyword evidence="3" id="KW-1185">Reference proteome</keyword>
<evidence type="ECO:0000313" key="3">
    <source>
        <dbReference type="Proteomes" id="UP000193431"/>
    </source>
</evidence>
<sequence>MRKFLKVFIIISVVIAAVFVAGHFYVKNRLHSTIENDLLTGQVAVEDLNLNLWTGDASATRIRTADSIAEALYFNIDKAAISGLDYFKLLTTDTIQVDKFEAEGYALNLGKDSSKQQSKSSQKVIVINEIALDKGEISNTSGARETAFFKFSKTSIKKVNIPLENILEGLEYQVDQITVDSLFLKLNKRENLHASRLNLYQDSVAVRNLQFVTNDSVQKLVRAGRINYDILDLQVPELTVSNYTLGLMSPSKFTADRIILNQPVLTSWSNANLEKGEPAATYHQLLRDMKLKLDIRKLQINNGTVDYSEPHAELDRRGSITFDQINGSINSFTNFQEQQPIKIDMSSRFMKESTVNVDWTMNVYDPVDTHLIKTDLHNFSLSSMNSFLNPVLNIELHGKVEDYFFTIDARKDNGIVNTQINYSDLKIDFLSEDGDSKWLLSGAANLIAKKNSNDKSINKDATMPRDRRRSIFNFIWKIQEKALRKVIL</sequence>
<evidence type="ECO:0000256" key="1">
    <source>
        <dbReference type="SAM" id="Phobius"/>
    </source>
</evidence>
<name>A0A1W6MJ08_9FLAO</name>
<dbReference type="AlphaFoldDB" id="A0A1W6MJ08"/>
<accession>A0A1W6MJ08</accession>
<dbReference type="RefSeq" id="WP_085766277.1">
    <property type="nucleotide sequence ID" value="NZ_CP019344.1"/>
</dbReference>
<reference evidence="2 3" key="1">
    <citation type="submission" date="2016-11" db="EMBL/GenBank/DDBJ databases">
        <title>Trade-off between light-utilization and light-protection in marine flavobacteria.</title>
        <authorList>
            <person name="Kumagai Y."/>
        </authorList>
    </citation>
    <scope>NUCLEOTIDE SEQUENCE [LARGE SCALE GENOMIC DNA]</scope>
    <source>
        <strain evidence="2 3">JCM 13191</strain>
    </source>
</reference>
<keyword evidence="1" id="KW-1133">Transmembrane helix</keyword>
<gene>
    <name evidence="2" type="ORF">BST97_05455</name>
</gene>
<dbReference type="STRING" id="331648.BST97_05455"/>
<proteinExistence type="predicted"/>
<evidence type="ECO:0008006" key="4">
    <source>
        <dbReference type="Google" id="ProtNLM"/>
    </source>
</evidence>
<feature type="transmembrane region" description="Helical" evidence="1">
    <location>
        <begin position="7"/>
        <end position="26"/>
    </location>
</feature>
<keyword evidence="1" id="KW-0812">Transmembrane</keyword>
<organism evidence="2 3">
    <name type="scientific">Nonlabens spongiae</name>
    <dbReference type="NCBI Taxonomy" id="331648"/>
    <lineage>
        <taxon>Bacteria</taxon>
        <taxon>Pseudomonadati</taxon>
        <taxon>Bacteroidota</taxon>
        <taxon>Flavobacteriia</taxon>
        <taxon>Flavobacteriales</taxon>
        <taxon>Flavobacteriaceae</taxon>
        <taxon>Nonlabens</taxon>
    </lineage>
</organism>
<dbReference type="Proteomes" id="UP000193431">
    <property type="component" value="Chromosome"/>
</dbReference>
<keyword evidence="1" id="KW-0472">Membrane</keyword>
<evidence type="ECO:0000313" key="2">
    <source>
        <dbReference type="EMBL" id="ARN77476.1"/>
    </source>
</evidence>
<dbReference type="OrthoDB" id="1412480at2"/>